<comment type="similarity">
    <text evidence="1">Belongs to the RRP7 family.</text>
</comment>
<name>A0AAD5U2R7_9FUNG</name>
<evidence type="ECO:0000259" key="2">
    <source>
        <dbReference type="Pfam" id="PF12923"/>
    </source>
</evidence>
<organism evidence="4 5">
    <name type="scientific">Clydaea vesicula</name>
    <dbReference type="NCBI Taxonomy" id="447962"/>
    <lineage>
        <taxon>Eukaryota</taxon>
        <taxon>Fungi</taxon>
        <taxon>Fungi incertae sedis</taxon>
        <taxon>Chytridiomycota</taxon>
        <taxon>Chytridiomycota incertae sedis</taxon>
        <taxon>Chytridiomycetes</taxon>
        <taxon>Lobulomycetales</taxon>
        <taxon>Lobulomycetaceae</taxon>
        <taxon>Clydaea</taxon>
    </lineage>
</organism>
<dbReference type="Pfam" id="PF17799">
    <property type="entry name" value="RRM_Rrp7"/>
    <property type="match status" value="1"/>
</dbReference>
<dbReference type="GO" id="GO:0003676">
    <property type="term" value="F:nucleic acid binding"/>
    <property type="evidence" value="ECO:0007669"/>
    <property type="project" value="InterPro"/>
</dbReference>
<evidence type="ECO:0000256" key="1">
    <source>
        <dbReference type="ARBA" id="ARBA00006110"/>
    </source>
</evidence>
<protein>
    <submittedName>
        <fullName evidence="4">Ribosomal RNA-processing protein 7 A</fullName>
    </submittedName>
</protein>
<dbReference type="GO" id="GO:0032545">
    <property type="term" value="C:CURI complex"/>
    <property type="evidence" value="ECO:0007669"/>
    <property type="project" value="TreeGrafter"/>
</dbReference>
<feature type="domain" description="Ribosomal RNA-processing protein 7 C-terminal" evidence="2">
    <location>
        <begin position="166"/>
        <end position="276"/>
    </location>
</feature>
<dbReference type="PANTHER" id="PTHR13191:SF0">
    <property type="entry name" value="RIBOSOMAL RNA-PROCESSING PROTEIN 7 HOMOLOG A-RELATED"/>
    <property type="match status" value="1"/>
</dbReference>
<dbReference type="InterPro" id="IPR024326">
    <property type="entry name" value="RRP7_C"/>
</dbReference>
<dbReference type="GO" id="GO:0006364">
    <property type="term" value="P:rRNA processing"/>
    <property type="evidence" value="ECO:0007669"/>
    <property type="project" value="TreeGrafter"/>
</dbReference>
<dbReference type="AlphaFoldDB" id="A0AAD5U2R7"/>
<dbReference type="InterPro" id="IPR035979">
    <property type="entry name" value="RBD_domain_sf"/>
</dbReference>
<evidence type="ECO:0000313" key="5">
    <source>
        <dbReference type="Proteomes" id="UP001211065"/>
    </source>
</evidence>
<proteinExistence type="inferred from homology"/>
<feature type="domain" description="Rrp7 RRM-like N-terminal" evidence="3">
    <location>
        <begin position="25"/>
        <end position="111"/>
    </location>
</feature>
<evidence type="ECO:0000259" key="3">
    <source>
        <dbReference type="Pfam" id="PF17799"/>
    </source>
</evidence>
<dbReference type="SUPFAM" id="SSF54928">
    <property type="entry name" value="RNA-binding domain, RBD"/>
    <property type="match status" value="1"/>
</dbReference>
<accession>A0AAD5U2R7</accession>
<keyword evidence="5" id="KW-1185">Reference proteome</keyword>
<gene>
    <name evidence="4" type="primary">RRP7A</name>
    <name evidence="4" type="ORF">HK099_002130</name>
</gene>
<evidence type="ECO:0000313" key="4">
    <source>
        <dbReference type="EMBL" id="KAJ3222576.1"/>
    </source>
</evidence>
<comment type="caution">
    <text evidence="4">The sequence shown here is derived from an EMBL/GenBank/DDBJ whole genome shotgun (WGS) entry which is preliminary data.</text>
</comment>
<dbReference type="InterPro" id="IPR040446">
    <property type="entry name" value="RRP7"/>
</dbReference>
<dbReference type="EMBL" id="JADGJW010000169">
    <property type="protein sequence ID" value="KAJ3222576.1"/>
    <property type="molecule type" value="Genomic_DNA"/>
</dbReference>
<dbReference type="GO" id="GO:0000028">
    <property type="term" value="P:ribosomal small subunit assembly"/>
    <property type="evidence" value="ECO:0007669"/>
    <property type="project" value="TreeGrafter"/>
</dbReference>
<sequence>MIKNFKNTLKTEDTNLIPLEKLGDYLILPVNLNKEVEHFIYFKKHNKKNSEKNNKLSKTIFLLNLPVDTSKQHLCRLFRKCGQIDNIIFNSKESSIESNNFNWLPLSSGSSCHLTFVTEEGIEKALDMKQRLRVWSDDFKDPFNDNEEQVQPQLYGFTKYIELFKSSKPSQNILQKNVEIYLKAFDELQAEKKLNLQAKKNLPDEDGFITVVSKSKQKMETKSDNKKLKKKKELVDFYRFQMRDTKRQQLADLRTKFEQDKKKIEILKKARKFKPY</sequence>
<dbReference type="InterPro" id="IPR040447">
    <property type="entry name" value="RRM_Rrp7"/>
</dbReference>
<dbReference type="Gene3D" id="6.10.250.1770">
    <property type="match status" value="1"/>
</dbReference>
<dbReference type="InterPro" id="IPR012677">
    <property type="entry name" value="Nucleotide-bd_a/b_plait_sf"/>
</dbReference>
<dbReference type="Pfam" id="PF12923">
    <property type="entry name" value="RRP7"/>
    <property type="match status" value="1"/>
</dbReference>
<dbReference type="PANTHER" id="PTHR13191">
    <property type="entry name" value="RIBOSOMAL RNA PROCESSING PROTEIN 7-RELATED"/>
    <property type="match status" value="1"/>
</dbReference>
<reference evidence="4" key="1">
    <citation type="submission" date="2020-05" db="EMBL/GenBank/DDBJ databases">
        <title>Phylogenomic resolution of chytrid fungi.</title>
        <authorList>
            <person name="Stajich J.E."/>
            <person name="Amses K."/>
            <person name="Simmons R."/>
            <person name="Seto K."/>
            <person name="Myers J."/>
            <person name="Bonds A."/>
            <person name="Quandt C.A."/>
            <person name="Barry K."/>
            <person name="Liu P."/>
            <person name="Grigoriev I."/>
            <person name="Longcore J.E."/>
            <person name="James T.Y."/>
        </authorList>
    </citation>
    <scope>NUCLEOTIDE SEQUENCE</scope>
    <source>
        <strain evidence="4">JEL0476</strain>
    </source>
</reference>
<dbReference type="Proteomes" id="UP001211065">
    <property type="component" value="Unassembled WGS sequence"/>
</dbReference>
<dbReference type="Gene3D" id="3.30.70.330">
    <property type="match status" value="1"/>
</dbReference>
<dbReference type="GO" id="GO:0034456">
    <property type="term" value="C:UTP-C complex"/>
    <property type="evidence" value="ECO:0007669"/>
    <property type="project" value="TreeGrafter"/>
</dbReference>